<dbReference type="EMBL" id="JACGCI010000011">
    <property type="protein sequence ID" value="KAF6760923.1"/>
    <property type="molecule type" value="Genomic_DNA"/>
</dbReference>
<proteinExistence type="predicted"/>
<gene>
    <name evidence="1" type="ORF">DFP72DRAFT_843187</name>
</gene>
<dbReference type="AlphaFoldDB" id="A0A8H6M9J2"/>
<sequence length="111" mass="12402">MRWIPDGSFNVLYEERCYRSIWLPVRPTSQLVGGVRASSISEVVYTAKRDSKDVSPGRLIGIHGISRSPLSAENPKHTALARTVGDRVPGHRLTGTENRLPFWCRISKAQS</sequence>
<protein>
    <submittedName>
        <fullName evidence="1">Uncharacterized protein</fullName>
    </submittedName>
</protein>
<reference evidence="1 2" key="1">
    <citation type="submission" date="2020-07" db="EMBL/GenBank/DDBJ databases">
        <title>Comparative genomics of pyrophilous fungi reveals a link between fire events and developmental genes.</title>
        <authorList>
            <consortium name="DOE Joint Genome Institute"/>
            <person name="Steindorff A.S."/>
            <person name="Carver A."/>
            <person name="Calhoun S."/>
            <person name="Stillman K."/>
            <person name="Liu H."/>
            <person name="Lipzen A."/>
            <person name="Pangilinan J."/>
            <person name="Labutti K."/>
            <person name="Bruns T.D."/>
            <person name="Grigoriev I.V."/>
        </authorList>
    </citation>
    <scope>NUCLEOTIDE SEQUENCE [LARGE SCALE GENOMIC DNA]</scope>
    <source>
        <strain evidence="1 2">CBS 144469</strain>
    </source>
</reference>
<keyword evidence="2" id="KW-1185">Reference proteome</keyword>
<evidence type="ECO:0000313" key="1">
    <source>
        <dbReference type="EMBL" id="KAF6760923.1"/>
    </source>
</evidence>
<accession>A0A8H6M9J2</accession>
<comment type="caution">
    <text evidence="1">The sequence shown here is derived from an EMBL/GenBank/DDBJ whole genome shotgun (WGS) entry which is preliminary data.</text>
</comment>
<evidence type="ECO:0000313" key="2">
    <source>
        <dbReference type="Proteomes" id="UP000521943"/>
    </source>
</evidence>
<name>A0A8H6M9J2_9AGAR</name>
<organism evidence="1 2">
    <name type="scientific">Ephemerocybe angulata</name>
    <dbReference type="NCBI Taxonomy" id="980116"/>
    <lineage>
        <taxon>Eukaryota</taxon>
        <taxon>Fungi</taxon>
        <taxon>Dikarya</taxon>
        <taxon>Basidiomycota</taxon>
        <taxon>Agaricomycotina</taxon>
        <taxon>Agaricomycetes</taxon>
        <taxon>Agaricomycetidae</taxon>
        <taxon>Agaricales</taxon>
        <taxon>Agaricineae</taxon>
        <taxon>Psathyrellaceae</taxon>
        <taxon>Ephemerocybe</taxon>
    </lineage>
</organism>
<dbReference type="Proteomes" id="UP000521943">
    <property type="component" value="Unassembled WGS sequence"/>
</dbReference>